<dbReference type="InterPro" id="IPR026870">
    <property type="entry name" value="Zinc_ribbon_dom"/>
</dbReference>
<sequence>MGYCKRCGTLIDESSEFCPQCGAPQQEDGQAAQTNQSSQNVQHNHECCCTEQSGKEKLFNIPKKAWRIIIPVAVLLLLCFTNPSKTKHVEAIHTELMKVLEQQGGSEATVYASLGAGIIDKVLVSKLDVSNYFIFSIGSLQDGTKSKMVSFGILGHVFTSGLDKEALGDMKKTNKTLGL</sequence>
<feature type="domain" description="Zinc-ribbon" evidence="1">
    <location>
        <begin position="3"/>
        <end position="24"/>
    </location>
</feature>
<dbReference type="Pfam" id="PF13240">
    <property type="entry name" value="Zn_Ribbon_1"/>
    <property type="match status" value="1"/>
</dbReference>
<gene>
    <name evidence="2" type="ORF">HXN55_01840</name>
</gene>
<evidence type="ECO:0000259" key="1">
    <source>
        <dbReference type="Pfam" id="PF13240"/>
    </source>
</evidence>
<name>A0A9D6A9K4_9BACT</name>
<protein>
    <submittedName>
        <fullName evidence="2">Zinc-ribbon domain-containing protein</fullName>
    </submittedName>
</protein>
<reference evidence="2" key="1">
    <citation type="submission" date="2020-04" db="EMBL/GenBank/DDBJ databases">
        <title>Deep metagenomics examines the oral microbiome during advanced dental caries in children, revealing novel taxa and co-occurrences with host molecules.</title>
        <authorList>
            <person name="Baker J.L."/>
            <person name="Morton J.T."/>
            <person name="Dinis M."/>
            <person name="Alvarez R."/>
            <person name="Tran N.C."/>
            <person name="Knight R."/>
            <person name="Edlund A."/>
        </authorList>
    </citation>
    <scope>NUCLEOTIDE SEQUENCE</scope>
    <source>
        <strain evidence="2">JCVI_32_bin.50</strain>
    </source>
</reference>
<dbReference type="AlphaFoldDB" id="A0A9D6A9K4"/>
<organism evidence="2 3">
    <name type="scientific">Prevotella nigrescens</name>
    <dbReference type="NCBI Taxonomy" id="28133"/>
    <lineage>
        <taxon>Bacteria</taxon>
        <taxon>Pseudomonadati</taxon>
        <taxon>Bacteroidota</taxon>
        <taxon>Bacteroidia</taxon>
        <taxon>Bacteroidales</taxon>
        <taxon>Prevotellaceae</taxon>
        <taxon>Prevotella</taxon>
    </lineage>
</organism>
<accession>A0A9D6A9K4</accession>
<evidence type="ECO:0000313" key="3">
    <source>
        <dbReference type="Proteomes" id="UP000787419"/>
    </source>
</evidence>
<proteinExistence type="predicted"/>
<dbReference type="Proteomes" id="UP000787419">
    <property type="component" value="Unassembled WGS sequence"/>
</dbReference>
<evidence type="ECO:0000313" key="2">
    <source>
        <dbReference type="EMBL" id="MBF1446119.1"/>
    </source>
</evidence>
<dbReference type="RefSeq" id="WP_004362474.1">
    <property type="nucleotide sequence ID" value="NZ_CAJZDG010000014.1"/>
</dbReference>
<dbReference type="EMBL" id="JABZTM010000011">
    <property type="protein sequence ID" value="MBF1446119.1"/>
    <property type="molecule type" value="Genomic_DNA"/>
</dbReference>
<comment type="caution">
    <text evidence="2">The sequence shown here is derived from an EMBL/GenBank/DDBJ whole genome shotgun (WGS) entry which is preliminary data.</text>
</comment>